<dbReference type="SUPFAM" id="SSF46689">
    <property type="entry name" value="Homeodomain-like"/>
    <property type="match status" value="1"/>
</dbReference>
<dbReference type="Proteomes" id="UP000298653">
    <property type="component" value="Chromosome"/>
</dbReference>
<keyword evidence="6" id="KW-1185">Reference proteome</keyword>
<dbReference type="SUPFAM" id="SSF55136">
    <property type="entry name" value="Probable bacterial effector-binding domain"/>
    <property type="match status" value="1"/>
</dbReference>
<dbReference type="Gene3D" id="3.20.80.10">
    <property type="entry name" value="Regulatory factor, effector binding domain"/>
    <property type="match status" value="1"/>
</dbReference>
<protein>
    <submittedName>
        <fullName evidence="5">Transcriptional regulator, AraC family</fullName>
    </submittedName>
</protein>
<dbReference type="PANTHER" id="PTHR47504">
    <property type="entry name" value="RIGHT ORIGIN-BINDING PROTEIN"/>
    <property type="match status" value="1"/>
</dbReference>
<dbReference type="InterPro" id="IPR050959">
    <property type="entry name" value="MarA-like"/>
</dbReference>
<evidence type="ECO:0000256" key="2">
    <source>
        <dbReference type="ARBA" id="ARBA00023125"/>
    </source>
</evidence>
<evidence type="ECO:0000259" key="4">
    <source>
        <dbReference type="PROSITE" id="PS01124"/>
    </source>
</evidence>
<dbReference type="InterPro" id="IPR009057">
    <property type="entry name" value="Homeodomain-like_sf"/>
</dbReference>
<dbReference type="GO" id="GO:0003700">
    <property type="term" value="F:DNA-binding transcription factor activity"/>
    <property type="evidence" value="ECO:0007669"/>
    <property type="project" value="InterPro"/>
</dbReference>
<evidence type="ECO:0000313" key="5">
    <source>
        <dbReference type="EMBL" id="QCP34188.1"/>
    </source>
</evidence>
<gene>
    <name evidence="5" type="ORF">AR1Y2_0734</name>
</gene>
<dbReference type="RefSeq" id="WP_137327761.1">
    <property type="nucleotide sequence ID" value="NZ_CP040058.1"/>
</dbReference>
<dbReference type="SMART" id="SM00342">
    <property type="entry name" value="HTH_ARAC"/>
    <property type="match status" value="1"/>
</dbReference>
<dbReference type="InterPro" id="IPR020449">
    <property type="entry name" value="Tscrpt_reg_AraC-type_HTH"/>
</dbReference>
<dbReference type="Gene3D" id="1.10.10.60">
    <property type="entry name" value="Homeodomain-like"/>
    <property type="match status" value="2"/>
</dbReference>
<organism evidence="5 6">
    <name type="scientific">Anaerostipes rhamnosivorans</name>
    <dbReference type="NCBI Taxonomy" id="1229621"/>
    <lineage>
        <taxon>Bacteria</taxon>
        <taxon>Bacillati</taxon>
        <taxon>Bacillota</taxon>
        <taxon>Clostridia</taxon>
        <taxon>Lachnospirales</taxon>
        <taxon>Lachnospiraceae</taxon>
        <taxon>Anaerostipes</taxon>
    </lineage>
</organism>
<keyword evidence="1" id="KW-0805">Transcription regulation</keyword>
<dbReference type="Pfam" id="PF06445">
    <property type="entry name" value="GyrI-like"/>
    <property type="match status" value="1"/>
</dbReference>
<dbReference type="AlphaFoldDB" id="A0A4P8I9J4"/>
<dbReference type="KEGG" id="arf:AR1Y2_0734"/>
<reference evidence="5 6" key="1">
    <citation type="submission" date="2019-05" db="EMBL/GenBank/DDBJ databases">
        <title>Complete genome sequencing of Anaerostipes rhamnosivorans.</title>
        <authorList>
            <person name="Bui T.P.N."/>
            <person name="de Vos W.M."/>
        </authorList>
    </citation>
    <scope>NUCLEOTIDE SEQUENCE [LARGE SCALE GENOMIC DNA]</scope>
    <source>
        <strain evidence="5 6">1y2</strain>
    </source>
</reference>
<dbReference type="PANTHER" id="PTHR47504:SF5">
    <property type="entry name" value="RIGHT ORIGIN-BINDING PROTEIN"/>
    <property type="match status" value="1"/>
</dbReference>
<dbReference type="Pfam" id="PF12833">
    <property type="entry name" value="HTH_18"/>
    <property type="match status" value="1"/>
</dbReference>
<dbReference type="InterPro" id="IPR029442">
    <property type="entry name" value="GyrI-like"/>
</dbReference>
<dbReference type="GO" id="GO:0043565">
    <property type="term" value="F:sequence-specific DNA binding"/>
    <property type="evidence" value="ECO:0007669"/>
    <property type="project" value="InterPro"/>
</dbReference>
<evidence type="ECO:0000313" key="6">
    <source>
        <dbReference type="Proteomes" id="UP000298653"/>
    </source>
</evidence>
<keyword evidence="2" id="KW-0238">DNA-binding</keyword>
<dbReference type="PROSITE" id="PS01124">
    <property type="entry name" value="HTH_ARAC_FAMILY_2"/>
    <property type="match status" value="1"/>
</dbReference>
<dbReference type="EMBL" id="CP040058">
    <property type="protein sequence ID" value="QCP34188.1"/>
    <property type="molecule type" value="Genomic_DNA"/>
</dbReference>
<keyword evidence="3" id="KW-0804">Transcription</keyword>
<sequence length="284" mass="32665">MNWEEKLQKIIDHIEHHLQRKEEPVDTEKISEIAGCSFSFFQKVFSYMNGISLSEYIRFRKMTLAGYDLKSTDMKVLEISCKYGYESPTSFTRAFQQFHGITPTEAKNKNARLQVYPKMQTSSKHSFCWRSEKKSAFRLIGKSVRVSGSPEKAIPEFWSQCQRDGVYSRLVSMDSGNPKGTFGLCRICDDLSGLMDYSIMVTSEQPLPPGFHELVIPETEWAVFDCIGPVPGAVQAGWRYLNDEWLDAYPFRHAGCPELEWYSSGNPYDTHYLSQIWIPIITES</sequence>
<dbReference type="InterPro" id="IPR010499">
    <property type="entry name" value="AraC_E-bd"/>
</dbReference>
<dbReference type="OrthoDB" id="9801123at2"/>
<evidence type="ECO:0000256" key="1">
    <source>
        <dbReference type="ARBA" id="ARBA00023015"/>
    </source>
</evidence>
<accession>A0A4P8I9J4</accession>
<dbReference type="SMART" id="SM00871">
    <property type="entry name" value="AraC_E_bind"/>
    <property type="match status" value="1"/>
</dbReference>
<dbReference type="PRINTS" id="PR00032">
    <property type="entry name" value="HTHARAC"/>
</dbReference>
<feature type="domain" description="HTH araC/xylS-type" evidence="4">
    <location>
        <begin position="8"/>
        <end position="109"/>
    </location>
</feature>
<evidence type="ECO:0000256" key="3">
    <source>
        <dbReference type="ARBA" id="ARBA00023163"/>
    </source>
</evidence>
<proteinExistence type="predicted"/>
<name>A0A4P8I9J4_9FIRM</name>
<dbReference type="InterPro" id="IPR018060">
    <property type="entry name" value="HTH_AraC"/>
</dbReference>
<dbReference type="InterPro" id="IPR011256">
    <property type="entry name" value="Reg_factor_effector_dom_sf"/>
</dbReference>